<evidence type="ECO:0000313" key="3">
    <source>
        <dbReference type="Proteomes" id="UP000248553"/>
    </source>
</evidence>
<keyword evidence="1" id="KW-0812">Transmembrane</keyword>
<dbReference type="AlphaFoldDB" id="A0A328BHB6"/>
<dbReference type="RefSeq" id="WP_111478075.1">
    <property type="nucleotide sequence ID" value="NZ_QHKM01000003.1"/>
</dbReference>
<protein>
    <submittedName>
        <fullName evidence="2">Uncharacterized protein</fullName>
    </submittedName>
</protein>
<proteinExistence type="predicted"/>
<keyword evidence="3" id="KW-1185">Reference proteome</keyword>
<keyword evidence="1" id="KW-1133">Transmembrane helix</keyword>
<sequence>MFATLFLGLVLVPTTLGLVLLAVLTRRLVYLKVLAGVWVGLIGLGVLLFVAGQLLRPFTEKPLLTKADYYGSYVIDRSKFPGRQADWQYNTFRFDISRGDQLTFYVTAQDSTIRTYAGRIATVKPYSSARLVVQMEHPSHHILTTNPTVYRRPGGFYLVSQSPRFGNVFFTKADWEPLSE</sequence>
<reference evidence="3" key="1">
    <citation type="submission" date="2018-05" db="EMBL/GenBank/DDBJ databases">
        <authorList>
            <person name="Nie L."/>
        </authorList>
    </citation>
    <scope>NUCLEOTIDE SEQUENCE [LARGE SCALE GENOMIC DNA]</scope>
    <source>
        <strain evidence="3">NL</strain>
    </source>
</reference>
<dbReference type="EMBL" id="QHKM01000003">
    <property type="protein sequence ID" value="RAK66640.1"/>
    <property type="molecule type" value="Genomic_DNA"/>
</dbReference>
<gene>
    <name evidence="2" type="ORF">DLM85_10485</name>
</gene>
<evidence type="ECO:0000256" key="1">
    <source>
        <dbReference type="SAM" id="Phobius"/>
    </source>
</evidence>
<keyword evidence="1" id="KW-0472">Membrane</keyword>
<dbReference type="OrthoDB" id="769570at2"/>
<evidence type="ECO:0000313" key="2">
    <source>
        <dbReference type="EMBL" id="RAK66640.1"/>
    </source>
</evidence>
<organism evidence="2 3">
    <name type="scientific">Hymenobacter edaphi</name>
    <dbReference type="NCBI Taxonomy" id="2211146"/>
    <lineage>
        <taxon>Bacteria</taxon>
        <taxon>Pseudomonadati</taxon>
        <taxon>Bacteroidota</taxon>
        <taxon>Cytophagia</taxon>
        <taxon>Cytophagales</taxon>
        <taxon>Hymenobacteraceae</taxon>
        <taxon>Hymenobacter</taxon>
    </lineage>
</organism>
<accession>A0A328BHB6</accession>
<comment type="caution">
    <text evidence="2">The sequence shown here is derived from an EMBL/GenBank/DDBJ whole genome shotgun (WGS) entry which is preliminary data.</text>
</comment>
<name>A0A328BHB6_9BACT</name>
<dbReference type="Proteomes" id="UP000248553">
    <property type="component" value="Unassembled WGS sequence"/>
</dbReference>
<feature type="transmembrane region" description="Helical" evidence="1">
    <location>
        <begin position="33"/>
        <end position="55"/>
    </location>
</feature>